<protein>
    <submittedName>
        <fullName evidence="4">AAA family ATPase</fullName>
    </submittedName>
</protein>
<evidence type="ECO:0000256" key="2">
    <source>
        <dbReference type="ARBA" id="ARBA00022840"/>
    </source>
</evidence>
<dbReference type="CDD" id="cd06170">
    <property type="entry name" value="LuxR_C_like"/>
    <property type="match status" value="1"/>
</dbReference>
<dbReference type="Gene3D" id="1.10.10.10">
    <property type="entry name" value="Winged helix-like DNA-binding domain superfamily/Winged helix DNA-binding domain"/>
    <property type="match status" value="1"/>
</dbReference>
<keyword evidence="5" id="KW-1185">Reference proteome</keyword>
<keyword evidence="1" id="KW-0547">Nucleotide-binding</keyword>
<keyword evidence="2" id="KW-0067">ATP-binding</keyword>
<dbReference type="InterPro" id="IPR041664">
    <property type="entry name" value="AAA_16"/>
</dbReference>
<dbReference type="PANTHER" id="PTHR16305:SF28">
    <property type="entry name" value="GUANYLATE CYCLASE DOMAIN-CONTAINING PROTEIN"/>
    <property type="match status" value="1"/>
</dbReference>
<comment type="caution">
    <text evidence="4">The sequence shown here is derived from an EMBL/GenBank/DDBJ whole genome shotgun (WGS) entry which is preliminary data.</text>
</comment>
<reference evidence="4 5" key="1">
    <citation type="submission" date="2019-12" db="EMBL/GenBank/DDBJ databases">
        <title>Whole genome sequencing of endophytic Actinobacterium Micromonospora sp. MPMI6T.</title>
        <authorList>
            <person name="Evv R."/>
            <person name="Podile A.R."/>
        </authorList>
    </citation>
    <scope>NUCLEOTIDE SEQUENCE [LARGE SCALE GENOMIC DNA]</scope>
    <source>
        <strain evidence="4 5">MPMI6</strain>
    </source>
</reference>
<dbReference type="PANTHER" id="PTHR16305">
    <property type="entry name" value="TESTICULAR SOLUBLE ADENYLYL CYCLASE"/>
    <property type="match status" value="1"/>
</dbReference>
<dbReference type="EMBL" id="WVUH01000160">
    <property type="protein sequence ID" value="MBO4207989.1"/>
    <property type="molecule type" value="Genomic_DNA"/>
</dbReference>
<dbReference type="Proteomes" id="UP000823521">
    <property type="component" value="Unassembled WGS sequence"/>
</dbReference>
<dbReference type="InterPro" id="IPR027417">
    <property type="entry name" value="P-loop_NTPase"/>
</dbReference>
<proteinExistence type="predicted"/>
<dbReference type="SUPFAM" id="SSF46894">
    <property type="entry name" value="C-terminal effector domain of the bipartite response regulators"/>
    <property type="match status" value="1"/>
</dbReference>
<accession>A0ABS3VTX2</accession>
<dbReference type="SMART" id="SM00421">
    <property type="entry name" value="HTH_LUXR"/>
    <property type="match status" value="1"/>
</dbReference>
<dbReference type="PRINTS" id="PR00038">
    <property type="entry name" value="HTHLUXR"/>
</dbReference>
<name>A0ABS3VTX2_MICEH</name>
<gene>
    <name evidence="4" type="ORF">GSF22_18560</name>
</gene>
<dbReference type="PROSITE" id="PS50043">
    <property type="entry name" value="HTH_LUXR_2"/>
    <property type="match status" value="1"/>
</dbReference>
<dbReference type="Pfam" id="PF13191">
    <property type="entry name" value="AAA_16"/>
    <property type="match status" value="1"/>
</dbReference>
<evidence type="ECO:0000313" key="4">
    <source>
        <dbReference type="EMBL" id="MBO4207989.1"/>
    </source>
</evidence>
<dbReference type="InterPro" id="IPR036388">
    <property type="entry name" value="WH-like_DNA-bd_sf"/>
</dbReference>
<dbReference type="Pfam" id="PF00196">
    <property type="entry name" value="GerE"/>
    <property type="match status" value="1"/>
</dbReference>
<dbReference type="InterPro" id="IPR016032">
    <property type="entry name" value="Sig_transdc_resp-reg_C-effctor"/>
</dbReference>
<evidence type="ECO:0000259" key="3">
    <source>
        <dbReference type="PROSITE" id="PS50043"/>
    </source>
</evidence>
<feature type="domain" description="HTH luxR-type" evidence="3">
    <location>
        <begin position="904"/>
        <end position="969"/>
    </location>
</feature>
<evidence type="ECO:0000256" key="1">
    <source>
        <dbReference type="ARBA" id="ARBA00022741"/>
    </source>
</evidence>
<organism evidence="4 5">
    <name type="scientific">Micromonospora echinofusca</name>
    <dbReference type="NCBI Taxonomy" id="47858"/>
    <lineage>
        <taxon>Bacteria</taxon>
        <taxon>Bacillati</taxon>
        <taxon>Actinomycetota</taxon>
        <taxon>Actinomycetes</taxon>
        <taxon>Micromonosporales</taxon>
        <taxon>Micromonosporaceae</taxon>
        <taxon>Micromonospora</taxon>
    </lineage>
</organism>
<evidence type="ECO:0000313" key="5">
    <source>
        <dbReference type="Proteomes" id="UP000823521"/>
    </source>
</evidence>
<dbReference type="Gene3D" id="3.40.50.300">
    <property type="entry name" value="P-loop containing nucleotide triphosphate hydrolases"/>
    <property type="match status" value="1"/>
</dbReference>
<dbReference type="InterPro" id="IPR000792">
    <property type="entry name" value="Tscrpt_reg_LuxR_C"/>
</dbReference>
<sequence>MTVAYRSVIVGRDEEIRAITEALGAAREGRGGAVFLVGEGGIGKTRLASAAGDLGYATGMRLMRGRSSTTGPLVPYRALTEAVLSLLRDGDPVDVDQLGSYRPVLGRLVPDLRPASTDQGDASLVILAEAVLRLTGLAGRGRGCLMTLEDLHDADPETLGVAEYLVDNLAHQPVLLIGTLRDRPGAALDLARSVVQRGNGQLIELGRLDRGQLARMVASCLDRTVSEVPDAVTELLWAGSTGNPFLVEELLSDVVDSATLVRTTEGWRMSGDVLTNRPDTFARSVRRRVEQLPEQTRELIMVGALLGARFPLPVAQAVTGLTDRDLLRHLQAPVAAQLVVADDQTPDWYRFQHPLVQEALVGLLEPGERTRLARRTVDAVAAGYPGLPGEWCQISAALRLKAGETVAAGRLLAEAGRRCLAEGAASSAVALLDEAWALLVDDDAAVRADALEALIYALAEAGRIGRALAMVDVVDQVAGALDQRRLAHLHTRLAWAAMLAGQSVEGMARMQAARALLGPDPLPADAASIDVVAAHLELDLPGPDRIQQVETTARRAAKVAEEAHSPVVACQAWQLVGTLVRHRDPSEATACLERSRAIAVEHQLSIWEIHALVRLGNDDALRDGGTERLEQARAQASRIGAVTARYQAEASIALQAVLQGDYQRAEMLIDDVWTATTRLKLLETAEYVLLLRAVLAGHRGRRRDMEATLTELRDAHGDQTRNSPRIHGLARTFCALLEEDRTRAVREMSRALDADNRNPTTFHLVGRYGLDLLLGALGTSAPASRPAPPAATPAGTLRWDRQFALFAQAVLAGRRGAHEEATAAVADAAQVGQPYPMGRHLGLRLVAEAALADGWGSPVEWLRVAEEYFHDAEVPAVAGACRTLLRTAGVRVGQRRSGLDHMPSALRSAGITVREFEVLQLLVDRLSNREIGERLYLSARTVERHISNLINKTGLPNRIALSEFAARGFQR</sequence>
<dbReference type="SUPFAM" id="SSF52540">
    <property type="entry name" value="P-loop containing nucleoside triphosphate hydrolases"/>
    <property type="match status" value="1"/>
</dbReference>